<protein>
    <recommendedName>
        <fullName evidence="4">MARVEL domain-containing protein</fullName>
    </recommendedName>
</protein>
<organism evidence="2 3">
    <name type="scientific">Aspergillus versicolor CBS 583.65</name>
    <dbReference type="NCBI Taxonomy" id="1036611"/>
    <lineage>
        <taxon>Eukaryota</taxon>
        <taxon>Fungi</taxon>
        <taxon>Dikarya</taxon>
        <taxon>Ascomycota</taxon>
        <taxon>Pezizomycotina</taxon>
        <taxon>Eurotiomycetes</taxon>
        <taxon>Eurotiomycetidae</taxon>
        <taxon>Eurotiales</taxon>
        <taxon>Aspergillaceae</taxon>
        <taxon>Aspergillus</taxon>
        <taxon>Aspergillus subgen. Nidulantes</taxon>
    </lineage>
</organism>
<evidence type="ECO:0000313" key="3">
    <source>
        <dbReference type="Proteomes" id="UP000184073"/>
    </source>
</evidence>
<dbReference type="OrthoDB" id="3436860at2759"/>
<reference evidence="3" key="1">
    <citation type="journal article" date="2017" name="Genome Biol.">
        <title>Comparative genomics reveals high biological diversity and specific adaptations in the industrially and medically important fungal genus Aspergillus.</title>
        <authorList>
            <person name="de Vries R.P."/>
            <person name="Riley R."/>
            <person name="Wiebenga A."/>
            <person name="Aguilar-Osorio G."/>
            <person name="Amillis S."/>
            <person name="Uchima C.A."/>
            <person name="Anderluh G."/>
            <person name="Asadollahi M."/>
            <person name="Askin M."/>
            <person name="Barry K."/>
            <person name="Battaglia E."/>
            <person name="Bayram O."/>
            <person name="Benocci T."/>
            <person name="Braus-Stromeyer S.A."/>
            <person name="Caldana C."/>
            <person name="Canovas D."/>
            <person name="Cerqueira G.C."/>
            <person name="Chen F."/>
            <person name="Chen W."/>
            <person name="Choi C."/>
            <person name="Clum A."/>
            <person name="Dos Santos R.A."/>
            <person name="Damasio A.R."/>
            <person name="Diallinas G."/>
            <person name="Emri T."/>
            <person name="Fekete E."/>
            <person name="Flipphi M."/>
            <person name="Freyberg S."/>
            <person name="Gallo A."/>
            <person name="Gournas C."/>
            <person name="Habgood R."/>
            <person name="Hainaut M."/>
            <person name="Harispe M.L."/>
            <person name="Henrissat B."/>
            <person name="Hilden K.S."/>
            <person name="Hope R."/>
            <person name="Hossain A."/>
            <person name="Karabika E."/>
            <person name="Karaffa L."/>
            <person name="Karanyi Z."/>
            <person name="Krasevec N."/>
            <person name="Kuo A."/>
            <person name="Kusch H."/>
            <person name="LaButti K."/>
            <person name="Lagendijk E.L."/>
            <person name="Lapidus A."/>
            <person name="Levasseur A."/>
            <person name="Lindquist E."/>
            <person name="Lipzen A."/>
            <person name="Logrieco A.F."/>
            <person name="MacCabe A."/>
            <person name="Maekelae M.R."/>
            <person name="Malavazi I."/>
            <person name="Melin P."/>
            <person name="Meyer V."/>
            <person name="Mielnichuk N."/>
            <person name="Miskei M."/>
            <person name="Molnar A.P."/>
            <person name="Mule G."/>
            <person name="Ngan C.Y."/>
            <person name="Orejas M."/>
            <person name="Orosz E."/>
            <person name="Ouedraogo J.P."/>
            <person name="Overkamp K.M."/>
            <person name="Park H.-S."/>
            <person name="Perrone G."/>
            <person name="Piumi F."/>
            <person name="Punt P.J."/>
            <person name="Ram A.F."/>
            <person name="Ramon A."/>
            <person name="Rauscher S."/>
            <person name="Record E."/>
            <person name="Riano-Pachon D.M."/>
            <person name="Robert V."/>
            <person name="Roehrig J."/>
            <person name="Ruller R."/>
            <person name="Salamov A."/>
            <person name="Salih N.S."/>
            <person name="Samson R.A."/>
            <person name="Sandor E."/>
            <person name="Sanguinetti M."/>
            <person name="Schuetze T."/>
            <person name="Sepcic K."/>
            <person name="Shelest E."/>
            <person name="Sherlock G."/>
            <person name="Sophianopoulou V."/>
            <person name="Squina F.M."/>
            <person name="Sun H."/>
            <person name="Susca A."/>
            <person name="Todd R.B."/>
            <person name="Tsang A."/>
            <person name="Unkles S.E."/>
            <person name="van de Wiele N."/>
            <person name="van Rossen-Uffink D."/>
            <person name="Oliveira J.V."/>
            <person name="Vesth T.C."/>
            <person name="Visser J."/>
            <person name="Yu J.-H."/>
            <person name="Zhou M."/>
            <person name="Andersen M.R."/>
            <person name="Archer D.B."/>
            <person name="Baker S.E."/>
            <person name="Benoit I."/>
            <person name="Brakhage A.A."/>
            <person name="Braus G.H."/>
            <person name="Fischer R."/>
            <person name="Frisvad J.C."/>
            <person name="Goldman G.H."/>
            <person name="Houbraken J."/>
            <person name="Oakley B."/>
            <person name="Pocsi I."/>
            <person name="Scazzocchio C."/>
            <person name="Seiboth B."/>
            <person name="vanKuyk P.A."/>
            <person name="Wortman J."/>
            <person name="Dyer P.S."/>
            <person name="Grigoriev I.V."/>
        </authorList>
    </citation>
    <scope>NUCLEOTIDE SEQUENCE [LARGE SCALE GENOMIC DNA]</scope>
    <source>
        <strain evidence="3">CBS 583.65</strain>
    </source>
</reference>
<accession>A0A1L9PRB1</accession>
<dbReference type="RefSeq" id="XP_040669737.1">
    <property type="nucleotide sequence ID" value="XM_040817689.1"/>
</dbReference>
<keyword evidence="1" id="KW-0812">Transmembrane</keyword>
<gene>
    <name evidence="2" type="ORF">ASPVEDRAFT_85394</name>
</gene>
<evidence type="ECO:0000256" key="1">
    <source>
        <dbReference type="SAM" id="Phobius"/>
    </source>
</evidence>
<dbReference type="GeneID" id="63733200"/>
<dbReference type="VEuPathDB" id="FungiDB:ASPVEDRAFT_85394"/>
<evidence type="ECO:0000313" key="2">
    <source>
        <dbReference type="EMBL" id="OJJ03975.1"/>
    </source>
</evidence>
<feature type="transmembrane region" description="Helical" evidence="1">
    <location>
        <begin position="87"/>
        <end position="107"/>
    </location>
</feature>
<evidence type="ECO:0008006" key="4">
    <source>
        <dbReference type="Google" id="ProtNLM"/>
    </source>
</evidence>
<feature type="transmembrane region" description="Helical" evidence="1">
    <location>
        <begin position="21"/>
        <end position="41"/>
    </location>
</feature>
<dbReference type="AlphaFoldDB" id="A0A1L9PRB1"/>
<feature type="transmembrane region" description="Helical" evidence="1">
    <location>
        <begin position="119"/>
        <end position="143"/>
    </location>
</feature>
<dbReference type="EMBL" id="KV878131">
    <property type="protein sequence ID" value="OJJ03975.1"/>
    <property type="molecule type" value="Genomic_DNA"/>
</dbReference>
<sequence length="165" mass="18191">MSILQKLNVPPECIPRRKFKLHIAIGLLVLITFILAIARVADSGTPRGRTNTWGIAVCVKSAVFMAYQVTTAHVSRLKRWANTKVNITLNVIDTVFWFALFVITIMGTMSSTSTSSKTLGAIIIILAITLVPQVGYLSFICICERRYYKQHGMLPGEAAKYSGAV</sequence>
<proteinExistence type="predicted"/>
<keyword evidence="1" id="KW-1133">Transmembrane helix</keyword>
<feature type="transmembrane region" description="Helical" evidence="1">
    <location>
        <begin position="53"/>
        <end position="75"/>
    </location>
</feature>
<dbReference type="Proteomes" id="UP000184073">
    <property type="component" value="Unassembled WGS sequence"/>
</dbReference>
<dbReference type="STRING" id="1036611.A0A1L9PRB1"/>
<name>A0A1L9PRB1_ASPVE</name>
<keyword evidence="1" id="KW-0472">Membrane</keyword>
<keyword evidence="3" id="KW-1185">Reference proteome</keyword>